<name>A0A0A8V9M4_YERRU</name>
<dbReference type="EMBL" id="LN681231">
    <property type="protein sequence ID" value="CEK26442.1"/>
    <property type="molecule type" value="Genomic_DNA"/>
</dbReference>
<dbReference type="AlphaFoldDB" id="A0A0A8V9M4"/>
<sequence>MNLLKCAGFHDFGQGLYGQLMNTLLLYRHVFEIGITN</sequence>
<protein>
    <submittedName>
        <fullName evidence="1">Uncharacterized protein</fullName>
    </submittedName>
</protein>
<accession>A0A0A8V9M4</accession>
<gene>
    <name evidence="1" type="ORF">CSF007_3315</name>
</gene>
<proteinExistence type="predicted"/>
<organism evidence="1">
    <name type="scientific">Yersinia ruckeri</name>
    <dbReference type="NCBI Taxonomy" id="29486"/>
    <lineage>
        <taxon>Bacteria</taxon>
        <taxon>Pseudomonadati</taxon>
        <taxon>Pseudomonadota</taxon>
        <taxon>Gammaproteobacteria</taxon>
        <taxon>Enterobacterales</taxon>
        <taxon>Yersiniaceae</taxon>
        <taxon>Yersinia</taxon>
    </lineage>
</organism>
<reference evidence="1" key="1">
    <citation type="journal article" date="2015" name="Genome Announc.">
        <title>Complete Genome Sequence of Yersinia ruckeri Strain CSF007-82, Etiologic Agent of Red Mouth Disease in Salmonid Fish.</title>
        <authorList>
            <person name="Nelson M.C."/>
            <person name="LaPatra S.E."/>
            <person name="Welch T.J."/>
            <person name="Graf J."/>
        </authorList>
    </citation>
    <scope>NUCLEOTIDE SEQUENCE</scope>
    <source>
        <strain evidence="1">CSF007-82</strain>
    </source>
</reference>
<evidence type="ECO:0000313" key="1">
    <source>
        <dbReference type="EMBL" id="CEK26442.1"/>
    </source>
</evidence>